<dbReference type="Proteomes" id="UP001597151">
    <property type="component" value="Unassembled WGS sequence"/>
</dbReference>
<dbReference type="EMBL" id="JBHTKR010000007">
    <property type="protein sequence ID" value="MFD1196484.1"/>
    <property type="molecule type" value="Genomic_DNA"/>
</dbReference>
<sequence length="405" mass="45958">MQMIAVEFPDLPRDPQTLKAVFRIAIELQHTDRQRTIPYWGGQIRSLPGHPERLVWNPSGSVTVNSWRVPAYRQHGTNRARYGRFGPLFRALFPRPRERRMVLDWVAWTLQNETDRPAWALLLYSKAKGTGKSTFCDVLRHLHGVNNSATQNNVDNLVTRFNTQVLTSRLVICEELSLRSESKQSNALKTFITDSTVLSERKGREAELLPLISCFVFTTNHLPTWLETGERRYFVVQTDHDGHASGSRATEFTNIIAGVYEALANPDELAALYNALMRRRVGDGFNPKSLNTERDGTAIMKQLLGTTGETVLDQLEEFLDSEGLDVIPQTVVQEHVTKELRQNGNRTRHMMQELGWAQHKVKWGGVDYARVVWVKPGYHVADGNLIQPDGTTEPIGEHILREAGL</sequence>
<reference evidence="3" key="1">
    <citation type="journal article" date="2019" name="Int. J. Syst. Evol. Microbiol.">
        <title>The Global Catalogue of Microorganisms (GCM) 10K type strain sequencing project: providing services to taxonomists for standard genome sequencing and annotation.</title>
        <authorList>
            <consortium name="The Broad Institute Genomics Platform"/>
            <consortium name="The Broad Institute Genome Sequencing Center for Infectious Disease"/>
            <person name="Wu L."/>
            <person name="Ma J."/>
        </authorList>
    </citation>
    <scope>NUCLEOTIDE SEQUENCE [LARGE SCALE GENOMIC DNA]</scope>
    <source>
        <strain evidence="3">CCUG 55328</strain>
    </source>
</reference>
<keyword evidence="3" id="KW-1185">Reference proteome</keyword>
<evidence type="ECO:0000259" key="1">
    <source>
        <dbReference type="Pfam" id="PF19263"/>
    </source>
</evidence>
<comment type="caution">
    <text evidence="2">The sequence shown here is derived from an EMBL/GenBank/DDBJ whole genome shotgun (WGS) entry which is preliminary data.</text>
</comment>
<dbReference type="InterPro" id="IPR027417">
    <property type="entry name" value="P-loop_NTPase"/>
</dbReference>
<evidence type="ECO:0000313" key="2">
    <source>
        <dbReference type="EMBL" id="MFD1196484.1"/>
    </source>
</evidence>
<dbReference type="Pfam" id="PF19263">
    <property type="entry name" value="DUF5906"/>
    <property type="match status" value="1"/>
</dbReference>
<name>A0ABW3TH36_9RHOB</name>
<dbReference type="InterPro" id="IPR045455">
    <property type="entry name" value="NrS-1_pol-like_helicase"/>
</dbReference>
<feature type="domain" description="NrS-1 polymerase-like helicase" evidence="1">
    <location>
        <begin position="123"/>
        <end position="232"/>
    </location>
</feature>
<protein>
    <submittedName>
        <fullName evidence="2">Primase-helicase family protein</fullName>
    </submittedName>
</protein>
<dbReference type="RefSeq" id="WP_380794622.1">
    <property type="nucleotide sequence ID" value="NZ_JBHTKR010000007.1"/>
</dbReference>
<dbReference type="SUPFAM" id="SSF52540">
    <property type="entry name" value="P-loop containing nucleoside triphosphate hydrolases"/>
    <property type="match status" value="1"/>
</dbReference>
<organism evidence="2 3">
    <name type="scientific">Seohaeicola saemankumensis</name>
    <dbReference type="NCBI Taxonomy" id="481181"/>
    <lineage>
        <taxon>Bacteria</taxon>
        <taxon>Pseudomonadati</taxon>
        <taxon>Pseudomonadota</taxon>
        <taxon>Alphaproteobacteria</taxon>
        <taxon>Rhodobacterales</taxon>
        <taxon>Roseobacteraceae</taxon>
        <taxon>Seohaeicola</taxon>
    </lineage>
</organism>
<gene>
    <name evidence="2" type="ORF">ACFQ3C_17565</name>
</gene>
<dbReference type="Gene3D" id="3.40.50.300">
    <property type="entry name" value="P-loop containing nucleotide triphosphate hydrolases"/>
    <property type="match status" value="1"/>
</dbReference>
<accession>A0ABW3TH36</accession>
<proteinExistence type="predicted"/>
<evidence type="ECO:0000313" key="3">
    <source>
        <dbReference type="Proteomes" id="UP001597151"/>
    </source>
</evidence>